<feature type="domain" description="O-methyltransferase dimerisation" evidence="5">
    <location>
        <begin position="80"/>
        <end position="151"/>
    </location>
</feature>
<dbReference type="AlphaFoldDB" id="A0A0F7ZY25"/>
<gene>
    <name evidence="6" type="ORF">HIM_08874</name>
</gene>
<dbReference type="InterPro" id="IPR001077">
    <property type="entry name" value="COMT_C"/>
</dbReference>
<evidence type="ECO:0000259" key="4">
    <source>
        <dbReference type="Pfam" id="PF00891"/>
    </source>
</evidence>
<evidence type="ECO:0000256" key="2">
    <source>
        <dbReference type="ARBA" id="ARBA00022679"/>
    </source>
</evidence>
<protein>
    <submittedName>
        <fullName evidence="6">Uncharacterized protein</fullName>
    </submittedName>
</protein>
<dbReference type="SUPFAM" id="SSF53335">
    <property type="entry name" value="S-adenosyl-L-methionine-dependent methyltransferases"/>
    <property type="match status" value="1"/>
</dbReference>
<dbReference type="InterPro" id="IPR036390">
    <property type="entry name" value="WH_DNA-bd_sf"/>
</dbReference>
<name>A0A0F7ZY25_9HYPO</name>
<dbReference type="EMBL" id="KQ030563">
    <property type="protein sequence ID" value="KJZ71732.1"/>
    <property type="molecule type" value="Genomic_DNA"/>
</dbReference>
<evidence type="ECO:0000256" key="3">
    <source>
        <dbReference type="ARBA" id="ARBA00022691"/>
    </source>
</evidence>
<reference evidence="6 7" key="1">
    <citation type="journal article" date="2014" name="Genome Biol. Evol.">
        <title>Comparative genomics and transcriptomics analyses reveal divergent lifestyle features of nematode endoparasitic fungus Hirsutella minnesotensis.</title>
        <authorList>
            <person name="Lai Y."/>
            <person name="Liu K."/>
            <person name="Zhang X."/>
            <person name="Zhang X."/>
            <person name="Li K."/>
            <person name="Wang N."/>
            <person name="Shu C."/>
            <person name="Wu Y."/>
            <person name="Wang C."/>
            <person name="Bushley K.E."/>
            <person name="Xiang M."/>
            <person name="Liu X."/>
        </authorList>
    </citation>
    <scope>NUCLEOTIDE SEQUENCE [LARGE SCALE GENOMIC DNA]</scope>
    <source>
        <strain evidence="6 7">3608</strain>
    </source>
</reference>
<dbReference type="SUPFAM" id="SSF46785">
    <property type="entry name" value="Winged helix' DNA-binding domain"/>
    <property type="match status" value="1"/>
</dbReference>
<dbReference type="Pfam" id="PF00891">
    <property type="entry name" value="Methyltransf_2"/>
    <property type="match status" value="1"/>
</dbReference>
<dbReference type="InterPro" id="IPR016461">
    <property type="entry name" value="COMT-like"/>
</dbReference>
<keyword evidence="1" id="KW-0489">Methyltransferase</keyword>
<dbReference type="Gene3D" id="1.10.10.10">
    <property type="entry name" value="Winged helix-like DNA-binding domain superfamily/Winged helix DNA-binding domain"/>
    <property type="match status" value="1"/>
</dbReference>
<feature type="domain" description="O-methyltransferase C-terminal" evidence="4">
    <location>
        <begin position="201"/>
        <end position="393"/>
    </location>
</feature>
<dbReference type="OrthoDB" id="1606438at2759"/>
<dbReference type="GO" id="GO:0008171">
    <property type="term" value="F:O-methyltransferase activity"/>
    <property type="evidence" value="ECO:0007669"/>
    <property type="project" value="InterPro"/>
</dbReference>
<dbReference type="Gene3D" id="3.40.50.150">
    <property type="entry name" value="Vaccinia Virus protein VP39"/>
    <property type="match status" value="1"/>
</dbReference>
<evidence type="ECO:0000313" key="6">
    <source>
        <dbReference type="EMBL" id="KJZ71732.1"/>
    </source>
</evidence>
<evidence type="ECO:0000256" key="1">
    <source>
        <dbReference type="ARBA" id="ARBA00022603"/>
    </source>
</evidence>
<dbReference type="InterPro" id="IPR029063">
    <property type="entry name" value="SAM-dependent_MTases_sf"/>
</dbReference>
<dbReference type="InterPro" id="IPR036388">
    <property type="entry name" value="WH-like_DNA-bd_sf"/>
</dbReference>
<dbReference type="GO" id="GO:0032259">
    <property type="term" value="P:methylation"/>
    <property type="evidence" value="ECO:0007669"/>
    <property type="project" value="UniProtKB-KW"/>
</dbReference>
<keyword evidence="3" id="KW-0949">S-adenosyl-L-methionine</keyword>
<evidence type="ECO:0000313" key="7">
    <source>
        <dbReference type="Proteomes" id="UP000054481"/>
    </source>
</evidence>
<accession>A0A0F7ZY25</accession>
<dbReference type="InterPro" id="IPR012967">
    <property type="entry name" value="COMT_dimerisation"/>
</dbReference>
<dbReference type="PANTHER" id="PTHR43712">
    <property type="entry name" value="PUTATIVE (AFU_ORTHOLOGUE AFUA_4G14580)-RELATED"/>
    <property type="match status" value="1"/>
</dbReference>
<organism evidence="6 7">
    <name type="scientific">Hirsutella minnesotensis 3608</name>
    <dbReference type="NCBI Taxonomy" id="1043627"/>
    <lineage>
        <taxon>Eukaryota</taxon>
        <taxon>Fungi</taxon>
        <taxon>Dikarya</taxon>
        <taxon>Ascomycota</taxon>
        <taxon>Pezizomycotina</taxon>
        <taxon>Sordariomycetes</taxon>
        <taxon>Hypocreomycetidae</taxon>
        <taxon>Hypocreales</taxon>
        <taxon>Ophiocordycipitaceae</taxon>
        <taxon>Hirsutella</taxon>
    </lineage>
</organism>
<dbReference type="Pfam" id="PF08100">
    <property type="entry name" value="Dimerisation"/>
    <property type="match status" value="1"/>
</dbReference>
<dbReference type="Proteomes" id="UP000054481">
    <property type="component" value="Unassembled WGS sequence"/>
</dbReference>
<keyword evidence="7" id="KW-1185">Reference proteome</keyword>
<dbReference type="PANTHER" id="PTHR43712:SF12">
    <property type="entry name" value="STERIGMATOCYSTIN 8-O-METHYLTRANSFERASE"/>
    <property type="match status" value="1"/>
</dbReference>
<evidence type="ECO:0000259" key="5">
    <source>
        <dbReference type="Pfam" id="PF08100"/>
    </source>
</evidence>
<sequence>MDSNKLVPRIVELAATISASVTTIDEILTIQGIESPSFREDAPVCFPKEACDARDAVLDATAELYDLLLEPMTSIYKHGGHNNSICLQAVSRFHIASLVPPGGQISFAEIARQIGLGEQIVRRVLRHAMTMRIFHEPEPGMVAHTKSSKTLRNPVMNDWIKCGTHEMWSASTKMLDAVQKWPSSSEPNETGFSLANDTSESLYSILGRNPERAALFANAMKIYTVKPEYNPSYIVDHYDWASLGDAQVVDIGGSQGHIAMALARRFSNLKIVVQDMEQVVQHAGARVPEQFEERVKFMAHDFFSPQTVQANVFFLRWILHNWSDKYCIRILRAQVPMLRPGATIIIQDSCMPEPGAIPLWKEQDLRSSDLQMATLFNARERTVAEWKALLQEAHPGFVLKRKIEPKGSALAILEVIWAD</sequence>
<keyword evidence="2" id="KW-0808">Transferase</keyword>
<dbReference type="PROSITE" id="PS51683">
    <property type="entry name" value="SAM_OMT_II"/>
    <property type="match status" value="1"/>
</dbReference>
<proteinExistence type="predicted"/>